<feature type="transmembrane region" description="Helical" evidence="6">
    <location>
        <begin position="68"/>
        <end position="88"/>
    </location>
</feature>
<evidence type="ECO:0000256" key="4">
    <source>
        <dbReference type="ARBA" id="ARBA00022989"/>
    </source>
</evidence>
<keyword evidence="3 6" id="KW-0812">Transmembrane</keyword>
<accession>A0ABY3NR18</accession>
<dbReference type="Pfam" id="PF07690">
    <property type="entry name" value="MFS_1"/>
    <property type="match status" value="1"/>
</dbReference>
<dbReference type="PANTHER" id="PTHR43124:SF3">
    <property type="entry name" value="CHLORAMPHENICOL EFFLUX PUMP RV0191"/>
    <property type="match status" value="1"/>
</dbReference>
<dbReference type="RefSeq" id="WP_231854385.1">
    <property type="nucleotide sequence ID" value="NZ_CAWMED010000001.1"/>
</dbReference>
<sequence length="188" mass="20980">MLRKGELWLAIVTVILIFSAMFSSFSYIANYLAKITQFDHDLISIILILFGVCGFIGNFIFSGFLQKNLVITTYAYPILLILLYLQVWYWGFSPIAMCILTIFWGGLHSAGLVVSQTWLMQEASEAPEFANSLYISFSNLGITIGSITGGWFLSQFGVDTIVLSSILFALMGFISIYIKGHLKNHCGN</sequence>
<comment type="caution">
    <text evidence="7">The sequence shown here is derived from an EMBL/GenBank/DDBJ whole genome shotgun (WGS) entry which is preliminary data.</text>
</comment>
<keyword evidence="4 6" id="KW-1133">Transmembrane helix</keyword>
<feature type="transmembrane region" description="Helical" evidence="6">
    <location>
        <begin position="160"/>
        <end position="178"/>
    </location>
</feature>
<keyword evidence="5 6" id="KW-0472">Membrane</keyword>
<dbReference type="InterPro" id="IPR036259">
    <property type="entry name" value="MFS_trans_sf"/>
</dbReference>
<evidence type="ECO:0000256" key="6">
    <source>
        <dbReference type="SAM" id="Phobius"/>
    </source>
</evidence>
<dbReference type="Proteomes" id="UP000324170">
    <property type="component" value="Unassembled WGS sequence"/>
</dbReference>
<proteinExistence type="predicted"/>
<evidence type="ECO:0000256" key="1">
    <source>
        <dbReference type="ARBA" id="ARBA00004651"/>
    </source>
</evidence>
<evidence type="ECO:0000313" key="8">
    <source>
        <dbReference type="Proteomes" id="UP000324170"/>
    </source>
</evidence>
<feature type="transmembrane region" description="Helical" evidence="6">
    <location>
        <begin position="94"/>
        <end position="120"/>
    </location>
</feature>
<comment type="subcellular location">
    <subcellularLocation>
        <location evidence="1">Cell membrane</location>
        <topology evidence="1">Multi-pass membrane protein</topology>
    </subcellularLocation>
</comment>
<feature type="transmembrane region" description="Helical" evidence="6">
    <location>
        <begin position="42"/>
        <end position="61"/>
    </location>
</feature>
<dbReference type="SUPFAM" id="SSF103473">
    <property type="entry name" value="MFS general substrate transporter"/>
    <property type="match status" value="1"/>
</dbReference>
<organism evidence="7 8">
    <name type="scientific">Xenorhabdus doucetiae</name>
    <dbReference type="NCBI Taxonomy" id="351671"/>
    <lineage>
        <taxon>Bacteria</taxon>
        <taxon>Pseudomonadati</taxon>
        <taxon>Pseudomonadota</taxon>
        <taxon>Gammaproteobacteria</taxon>
        <taxon>Enterobacterales</taxon>
        <taxon>Morganellaceae</taxon>
        <taxon>Xenorhabdus</taxon>
    </lineage>
</organism>
<reference evidence="7 8" key="1">
    <citation type="submission" date="2019-07" db="EMBL/GenBank/DDBJ databases">
        <title>Genomic Encyclopedia of Type Strains, Phase I: the one thousand microbial genomes (KMG-I) project.</title>
        <authorList>
            <person name="Kyrpides N."/>
        </authorList>
    </citation>
    <scope>NUCLEOTIDE SEQUENCE [LARGE SCALE GENOMIC DNA]</scope>
    <source>
        <strain evidence="7 8">DSM 17909</strain>
    </source>
</reference>
<evidence type="ECO:0000256" key="2">
    <source>
        <dbReference type="ARBA" id="ARBA00022475"/>
    </source>
</evidence>
<evidence type="ECO:0000256" key="3">
    <source>
        <dbReference type="ARBA" id="ARBA00022692"/>
    </source>
</evidence>
<gene>
    <name evidence="7" type="ORF">LY16_02335</name>
</gene>
<dbReference type="Gene3D" id="1.20.1250.20">
    <property type="entry name" value="MFS general substrate transporter like domains"/>
    <property type="match status" value="1"/>
</dbReference>
<name>A0ABY3NR18_9GAMM</name>
<keyword evidence="2" id="KW-1003">Cell membrane</keyword>
<evidence type="ECO:0000313" key="7">
    <source>
        <dbReference type="EMBL" id="TYP03624.1"/>
    </source>
</evidence>
<dbReference type="EMBL" id="VNHN01000037">
    <property type="protein sequence ID" value="TYP03624.1"/>
    <property type="molecule type" value="Genomic_DNA"/>
</dbReference>
<feature type="transmembrane region" description="Helical" evidence="6">
    <location>
        <begin position="132"/>
        <end position="154"/>
    </location>
</feature>
<protein>
    <submittedName>
        <fullName evidence="7">MFS transporter</fullName>
    </submittedName>
</protein>
<dbReference type="InterPro" id="IPR011701">
    <property type="entry name" value="MFS"/>
</dbReference>
<keyword evidence="8" id="KW-1185">Reference proteome</keyword>
<dbReference type="InterPro" id="IPR050189">
    <property type="entry name" value="MFS_Efflux_Transporters"/>
</dbReference>
<dbReference type="PANTHER" id="PTHR43124">
    <property type="entry name" value="PURINE EFFLUX PUMP PBUE"/>
    <property type="match status" value="1"/>
</dbReference>
<feature type="transmembrane region" description="Helical" evidence="6">
    <location>
        <begin position="7"/>
        <end position="30"/>
    </location>
</feature>
<evidence type="ECO:0000256" key="5">
    <source>
        <dbReference type="ARBA" id="ARBA00023136"/>
    </source>
</evidence>